<feature type="region of interest" description="Disordered" evidence="3">
    <location>
        <begin position="487"/>
        <end position="510"/>
    </location>
</feature>
<dbReference type="CDD" id="cd03486">
    <property type="entry name" value="MutL_Trans_MLH3"/>
    <property type="match status" value="1"/>
</dbReference>
<evidence type="ECO:0000259" key="5">
    <source>
        <dbReference type="SMART" id="SM01340"/>
    </source>
</evidence>
<dbReference type="SUPFAM" id="SSF54211">
    <property type="entry name" value="Ribosomal protein S5 domain 2-like"/>
    <property type="match status" value="1"/>
</dbReference>
<evidence type="ECO:0008006" key="8">
    <source>
        <dbReference type="Google" id="ProtNLM"/>
    </source>
</evidence>
<dbReference type="Pfam" id="PF08676">
    <property type="entry name" value="MutL_C"/>
    <property type="match status" value="1"/>
</dbReference>
<dbReference type="InterPro" id="IPR013507">
    <property type="entry name" value="DNA_mismatch_S5_2-like"/>
</dbReference>
<evidence type="ECO:0000256" key="3">
    <source>
        <dbReference type="SAM" id="MobiDB-lite"/>
    </source>
</evidence>
<dbReference type="InterPro" id="IPR002099">
    <property type="entry name" value="MutL/Mlh/PMS"/>
</dbReference>
<dbReference type="InterPro" id="IPR014721">
    <property type="entry name" value="Ribsml_uS5_D2-typ_fold_subgr"/>
</dbReference>
<dbReference type="FunFam" id="3.30.230.10:FF:000028">
    <property type="entry name" value="DNA mismatch repair protein Mlh3"/>
    <property type="match status" value="1"/>
</dbReference>
<dbReference type="SMART" id="SM00853">
    <property type="entry name" value="MutL_C"/>
    <property type="match status" value="1"/>
</dbReference>
<evidence type="ECO:0000259" key="4">
    <source>
        <dbReference type="SMART" id="SM00853"/>
    </source>
</evidence>
<sequence>MIQALSEDVKCRLRSGVTITSVAQCVEELLLNSVDAKATCVAVRVDLETFKVQVVDNGCGLCRTDMEHVGMRYFTSKCHSVEDLENLRFYGFRGEAIASMVNVANVVEICSKLKDTSQTFFRLYRNGKSMEVVEAESPRPSAGTTVTLYNLFSNLPVRKKCLNPVLELERIRQRVEAVALVKPSISFSLRNDAVHAVVLQLPKTKDPCSRFCQIYGLSKSQSLREVQNTIGAFTMHGLISCEGHYNRTMQFLYVNNRLVLKTKLHKLIDFIIRKESSICRSGRSRSAADLYGIFIVNIQCHVSEYDICFQPDKTLIEFQDWGKVMQCTEQALRGFLKREKLFLEPSKDDIADFSQKHHYNLLCEESDQSLAHQDPNEEVYTSDPTYLRSKCVYRSSDIPEMGSPPLGGNNADYQLSKDSKSGFLPTDTCDTYSTCVKEANKVNDMLEEVEINDANLLALPENSKIQMVGMVSSSLFCAGPLSEKNIGSVHENPVNSKSPKDESMPKQPNTCRPADYGGILKVENMAQYSMSNKRQKLWTTKKSSREKQRGDAEPTLIRLSTATSLGGTLDRFRRLYGTIFQAPQLPKSSETSGISLNHKIPGQGSTATVYVGLNQRESIPSESIPTLTTKLCRLKNKMEEDSREEECNVIKSTVPVSSICDDGTIQSSSGQQEELTQNDHTSVNIPDQPMCNEWLQCYEESLGKNVFINTATGLSSYSAPTSDKTAACTKDLSNMAVNVVCNNGFQYKCHPFKSQALIPFLPRPRDERDSAKETDNGALSSLYGEWKNPVYVRHPGLAVDVSQEHSDALSVKIHNILYPYRFTKEMVHSMRVLQQVDNKFIACLMNSETRQTASSDGHLLVLVDQHAAHERVRLEQLIADSFEASSEACEKQLRVSVVDPPIEVCVSEEEYRVLRTQAGSLRRVGLSLLFSDTGTPTVSVREIPMCFVEREANEIHRGRTPVVKKIVEEYLREQVQILQVPGAGCVAVPGTVLKVLASQACHGAVKFNQSLTLDECCYLMQSLAQCSLPFQCAHGRPSILPLADLHHMVPEPEVSPTPNLKRLRRRYRAWQLYEAGQP</sequence>
<keyword evidence="7" id="KW-1185">Reference proteome</keyword>
<comment type="caution">
    <text evidence="6">The sequence shown here is derived from an EMBL/GenBank/DDBJ whole genome shotgun (WGS) entry which is preliminary data.</text>
</comment>
<keyword evidence="2" id="KW-0227">DNA damage</keyword>
<dbReference type="Gene3D" id="3.30.1540.20">
    <property type="entry name" value="MutL, C-terminal domain, dimerisation subdomain"/>
    <property type="match status" value="1"/>
</dbReference>
<dbReference type="Gene3D" id="3.30.230.10">
    <property type="match status" value="1"/>
</dbReference>
<evidence type="ECO:0000313" key="6">
    <source>
        <dbReference type="EMBL" id="KAG8562113.1"/>
    </source>
</evidence>
<dbReference type="SMART" id="SM01340">
    <property type="entry name" value="DNA_mis_repair"/>
    <property type="match status" value="1"/>
</dbReference>
<dbReference type="Gene3D" id="3.30.565.10">
    <property type="entry name" value="Histidine kinase-like ATPase, C-terminal domain"/>
    <property type="match status" value="1"/>
</dbReference>
<dbReference type="GO" id="GO:0032300">
    <property type="term" value="C:mismatch repair complex"/>
    <property type="evidence" value="ECO:0007669"/>
    <property type="project" value="InterPro"/>
</dbReference>
<dbReference type="NCBIfam" id="TIGR00585">
    <property type="entry name" value="mutl"/>
    <property type="match status" value="1"/>
</dbReference>
<dbReference type="EMBL" id="WNYA01000007">
    <property type="protein sequence ID" value="KAG8562113.1"/>
    <property type="molecule type" value="Genomic_DNA"/>
</dbReference>
<comment type="similarity">
    <text evidence="1">Belongs to the DNA mismatch repair MutL/HexB family.</text>
</comment>
<name>A0AAV7AQ00_ENGPU</name>
<feature type="domain" description="MutL C-terminal dimerisation" evidence="4">
    <location>
        <begin position="832"/>
        <end position="1011"/>
    </location>
</feature>
<dbReference type="GO" id="GO:0016887">
    <property type="term" value="F:ATP hydrolysis activity"/>
    <property type="evidence" value="ECO:0007669"/>
    <property type="project" value="InterPro"/>
</dbReference>
<dbReference type="InterPro" id="IPR036890">
    <property type="entry name" value="HATPase_C_sf"/>
</dbReference>
<dbReference type="Pfam" id="PF13589">
    <property type="entry name" value="HATPase_c_3"/>
    <property type="match status" value="1"/>
</dbReference>
<dbReference type="InterPro" id="IPR037198">
    <property type="entry name" value="MutL_C_sf"/>
</dbReference>
<evidence type="ECO:0000256" key="1">
    <source>
        <dbReference type="ARBA" id="ARBA00006082"/>
    </source>
</evidence>
<dbReference type="Pfam" id="PF01119">
    <property type="entry name" value="DNA_mis_repair"/>
    <property type="match status" value="1"/>
</dbReference>
<dbReference type="SUPFAM" id="SSF55874">
    <property type="entry name" value="ATPase domain of HSP90 chaperone/DNA topoisomerase II/histidine kinase"/>
    <property type="match status" value="1"/>
</dbReference>
<dbReference type="PANTHER" id="PTHR10073:SF47">
    <property type="entry name" value="DNA MISMATCH REPAIR PROTEIN MLH3"/>
    <property type="match status" value="1"/>
</dbReference>
<dbReference type="InterPro" id="IPR020568">
    <property type="entry name" value="Ribosomal_Su5_D2-typ_SF"/>
</dbReference>
<dbReference type="GO" id="GO:0005524">
    <property type="term" value="F:ATP binding"/>
    <property type="evidence" value="ECO:0007669"/>
    <property type="project" value="InterPro"/>
</dbReference>
<organism evidence="6 7">
    <name type="scientific">Engystomops pustulosus</name>
    <name type="common">Tungara frog</name>
    <name type="synonym">Physalaemus pustulosus</name>
    <dbReference type="NCBI Taxonomy" id="76066"/>
    <lineage>
        <taxon>Eukaryota</taxon>
        <taxon>Metazoa</taxon>
        <taxon>Chordata</taxon>
        <taxon>Craniata</taxon>
        <taxon>Vertebrata</taxon>
        <taxon>Euteleostomi</taxon>
        <taxon>Amphibia</taxon>
        <taxon>Batrachia</taxon>
        <taxon>Anura</taxon>
        <taxon>Neobatrachia</taxon>
        <taxon>Hyloidea</taxon>
        <taxon>Leptodactylidae</taxon>
        <taxon>Leiuperinae</taxon>
        <taxon>Engystomops</taxon>
    </lineage>
</organism>
<protein>
    <recommendedName>
        <fullName evidence="8">MutL homolog 3</fullName>
    </recommendedName>
</protein>
<dbReference type="PANTHER" id="PTHR10073">
    <property type="entry name" value="DNA MISMATCH REPAIR PROTEIN MLH, PMS, MUTL"/>
    <property type="match status" value="1"/>
</dbReference>
<dbReference type="GO" id="GO:0140664">
    <property type="term" value="F:ATP-dependent DNA damage sensor activity"/>
    <property type="evidence" value="ECO:0007669"/>
    <property type="project" value="InterPro"/>
</dbReference>
<reference evidence="6" key="1">
    <citation type="thesis" date="2020" institute="ProQuest LLC" country="789 East Eisenhower Parkway, Ann Arbor, MI, USA">
        <title>Comparative Genomics and Chromosome Evolution.</title>
        <authorList>
            <person name="Mudd A.B."/>
        </authorList>
    </citation>
    <scope>NUCLEOTIDE SEQUENCE</scope>
    <source>
        <strain evidence="6">237g6f4</strain>
        <tissue evidence="6">Blood</tissue>
    </source>
</reference>
<feature type="region of interest" description="Disordered" evidence="3">
    <location>
        <begin position="533"/>
        <end position="552"/>
    </location>
</feature>
<dbReference type="FunFam" id="3.30.565.10:FF:000017">
    <property type="entry name" value="PMS1 homolog 1, mismatch repair system component"/>
    <property type="match status" value="1"/>
</dbReference>
<evidence type="ECO:0000256" key="2">
    <source>
        <dbReference type="ARBA" id="ARBA00022763"/>
    </source>
</evidence>
<dbReference type="SUPFAM" id="SSF118116">
    <property type="entry name" value="DNA mismatch repair protein MutL"/>
    <property type="match status" value="1"/>
</dbReference>
<accession>A0AAV7AQ00</accession>
<feature type="domain" description="DNA mismatch repair protein S5" evidence="5">
    <location>
        <begin position="211"/>
        <end position="337"/>
    </location>
</feature>
<dbReference type="GO" id="GO:0006298">
    <property type="term" value="P:mismatch repair"/>
    <property type="evidence" value="ECO:0007669"/>
    <property type="project" value="InterPro"/>
</dbReference>
<dbReference type="Gene3D" id="3.30.1370.100">
    <property type="entry name" value="MutL, C-terminal domain, regulatory subdomain"/>
    <property type="match status" value="1"/>
</dbReference>
<feature type="compositionally biased region" description="Basic and acidic residues" evidence="3">
    <location>
        <begin position="543"/>
        <end position="552"/>
    </location>
</feature>
<gene>
    <name evidence="6" type="ORF">GDO81_015591</name>
</gene>
<dbReference type="CDD" id="cd16926">
    <property type="entry name" value="HATPase_MutL-MLH-PMS-like"/>
    <property type="match status" value="1"/>
</dbReference>
<dbReference type="InterPro" id="IPR038973">
    <property type="entry name" value="MutL/Mlh/Pms-like"/>
</dbReference>
<dbReference type="AlphaFoldDB" id="A0AAV7AQ00"/>
<dbReference type="InterPro" id="IPR042121">
    <property type="entry name" value="MutL_C_regsub"/>
</dbReference>
<dbReference type="InterPro" id="IPR042120">
    <property type="entry name" value="MutL_C_dimsub"/>
</dbReference>
<dbReference type="GO" id="GO:0005634">
    <property type="term" value="C:nucleus"/>
    <property type="evidence" value="ECO:0007669"/>
    <property type="project" value="UniProtKB-ARBA"/>
</dbReference>
<dbReference type="InterPro" id="IPR014790">
    <property type="entry name" value="MutL_C"/>
</dbReference>
<evidence type="ECO:0000313" key="7">
    <source>
        <dbReference type="Proteomes" id="UP000824782"/>
    </source>
</evidence>
<proteinExistence type="inferred from homology"/>
<dbReference type="FunFam" id="3.30.1370.100:FF:000003">
    <property type="entry name" value="DNA mismatch repair protein Mlh3"/>
    <property type="match status" value="1"/>
</dbReference>
<dbReference type="Proteomes" id="UP000824782">
    <property type="component" value="Unassembled WGS sequence"/>
</dbReference>
<dbReference type="GO" id="GO:0030983">
    <property type="term" value="F:mismatched DNA binding"/>
    <property type="evidence" value="ECO:0007669"/>
    <property type="project" value="InterPro"/>
</dbReference>